<evidence type="ECO:0000313" key="3">
    <source>
        <dbReference type="Proteomes" id="UP001432027"/>
    </source>
</evidence>
<reference evidence="2" key="1">
    <citation type="submission" date="2023-10" db="EMBL/GenBank/DDBJ databases">
        <title>Genome assembly of Pristionchus species.</title>
        <authorList>
            <person name="Yoshida K."/>
            <person name="Sommer R.J."/>
        </authorList>
    </citation>
    <scope>NUCLEOTIDE SEQUENCE</scope>
    <source>
        <strain evidence="2">RS0144</strain>
    </source>
</reference>
<evidence type="ECO:0000313" key="2">
    <source>
        <dbReference type="EMBL" id="GMS89849.1"/>
    </source>
</evidence>
<comment type="caution">
    <text evidence="2">The sequence shown here is derived from an EMBL/GenBank/DDBJ whole genome shotgun (WGS) entry which is preliminary data.</text>
</comment>
<gene>
    <name evidence="2" type="ORF">PENTCL1PPCAC_12024</name>
</gene>
<name>A0AAV5T830_9BILA</name>
<evidence type="ECO:0000256" key="1">
    <source>
        <dbReference type="SAM" id="SignalP"/>
    </source>
</evidence>
<accession>A0AAV5T830</accession>
<organism evidence="2 3">
    <name type="scientific">Pristionchus entomophagus</name>
    <dbReference type="NCBI Taxonomy" id="358040"/>
    <lineage>
        <taxon>Eukaryota</taxon>
        <taxon>Metazoa</taxon>
        <taxon>Ecdysozoa</taxon>
        <taxon>Nematoda</taxon>
        <taxon>Chromadorea</taxon>
        <taxon>Rhabditida</taxon>
        <taxon>Rhabditina</taxon>
        <taxon>Diplogasteromorpha</taxon>
        <taxon>Diplogasteroidea</taxon>
        <taxon>Neodiplogasteridae</taxon>
        <taxon>Pristionchus</taxon>
    </lineage>
</organism>
<proteinExistence type="predicted"/>
<dbReference type="EMBL" id="BTSX01000003">
    <property type="protein sequence ID" value="GMS89849.1"/>
    <property type="molecule type" value="Genomic_DNA"/>
</dbReference>
<protein>
    <submittedName>
        <fullName evidence="2">Uncharacterized protein</fullName>
    </submittedName>
</protein>
<keyword evidence="3" id="KW-1185">Reference proteome</keyword>
<sequence length="86" mass="9800">RMNKFLVLLFVSAMVVYTFADSSSEESADDDLSKPALFIQRHLSNESSAVQADVIEGIRNFQEANITGFKNRYDKWPAHVQKLFSE</sequence>
<feature type="chain" id="PRO_5044000234" evidence="1">
    <location>
        <begin position="21"/>
        <end position="86"/>
    </location>
</feature>
<feature type="signal peptide" evidence="1">
    <location>
        <begin position="1"/>
        <end position="20"/>
    </location>
</feature>
<keyword evidence="1" id="KW-0732">Signal</keyword>
<dbReference type="Proteomes" id="UP001432027">
    <property type="component" value="Unassembled WGS sequence"/>
</dbReference>
<feature type="non-terminal residue" evidence="2">
    <location>
        <position position="1"/>
    </location>
</feature>
<dbReference type="AlphaFoldDB" id="A0AAV5T830"/>